<dbReference type="InterPro" id="IPR030664">
    <property type="entry name" value="SdhA/FrdA/AprA"/>
</dbReference>
<feature type="active site" description="Proton acceptor" evidence="5">
    <location>
        <position position="272"/>
    </location>
</feature>
<comment type="cofactor">
    <cofactor evidence="1">
        <name>FAD</name>
        <dbReference type="ChEBI" id="CHEBI:57692"/>
    </cofactor>
</comment>
<dbReference type="Pfam" id="PF00890">
    <property type="entry name" value="FAD_binding_2"/>
    <property type="match status" value="1"/>
</dbReference>
<feature type="active site" description="Proton acceptor" evidence="4">
    <location>
        <position position="267"/>
    </location>
</feature>
<keyword evidence="2" id="KW-0285">Flavoprotein</keyword>
<dbReference type="Gene3D" id="3.90.700.10">
    <property type="entry name" value="Succinate dehydrogenase/fumarate reductase flavoprotein, catalytic domain"/>
    <property type="match status" value="1"/>
</dbReference>
<feature type="domain" description="Fumarate reductase/succinate dehydrogenase flavoprotein-like C-terminal" evidence="7">
    <location>
        <begin position="422"/>
        <end position="522"/>
    </location>
</feature>
<dbReference type="InterPro" id="IPR015939">
    <property type="entry name" value="Fum_Rdtase/Succ_DH_flav-like_C"/>
</dbReference>
<proteinExistence type="predicted"/>
<dbReference type="GO" id="GO:0050660">
    <property type="term" value="F:flavin adenine dinucleotide binding"/>
    <property type="evidence" value="ECO:0007669"/>
    <property type="project" value="TreeGrafter"/>
</dbReference>
<dbReference type="Proteomes" id="UP000008721">
    <property type="component" value="Chromosome"/>
</dbReference>
<dbReference type="OrthoDB" id="9806724at2"/>
<dbReference type="STRING" id="709032.Sulku_1007"/>
<dbReference type="AlphaFoldDB" id="E4U2T5"/>
<dbReference type="PANTHER" id="PTHR11632:SF51">
    <property type="entry name" value="SUCCINATE DEHYDROGENASE [UBIQUINONE] FLAVOPROTEIN SUBUNIT, MITOCHONDRIAL"/>
    <property type="match status" value="1"/>
</dbReference>
<dbReference type="Pfam" id="PF02910">
    <property type="entry name" value="Succ_DH_flav_C"/>
    <property type="match status" value="1"/>
</dbReference>
<dbReference type="RefSeq" id="WP_013459867.1">
    <property type="nucleotide sequence ID" value="NC_014762.1"/>
</dbReference>
<dbReference type="GO" id="GO:0000104">
    <property type="term" value="F:succinate dehydrogenase activity"/>
    <property type="evidence" value="ECO:0007669"/>
    <property type="project" value="TreeGrafter"/>
</dbReference>
<keyword evidence="9" id="KW-1185">Reference proteome</keyword>
<evidence type="ECO:0000313" key="8">
    <source>
        <dbReference type="EMBL" id="ADR33670.1"/>
    </source>
</evidence>
<gene>
    <name evidence="8" type="ordered locus">Sulku_1007</name>
</gene>
<dbReference type="InterPro" id="IPR036188">
    <property type="entry name" value="FAD/NAD-bd_sf"/>
</dbReference>
<dbReference type="HOGENOM" id="CLU_014312_6_2_7"/>
<reference evidence="8 9" key="1">
    <citation type="journal article" date="2012" name="Stand. Genomic Sci.">
        <title>Complete genome sequence of the sulfur compounds oxidizing chemolithoautotroph Sulfuricurvum kujiense type strain (YK-1(T)).</title>
        <authorList>
            <person name="Han C."/>
            <person name="Kotsyurbenko O."/>
            <person name="Chertkov O."/>
            <person name="Held B."/>
            <person name="Lapidus A."/>
            <person name="Nolan M."/>
            <person name="Lucas S."/>
            <person name="Hammon N."/>
            <person name="Deshpande S."/>
            <person name="Cheng J.F."/>
            <person name="Tapia R."/>
            <person name="Goodwin L.A."/>
            <person name="Pitluck S."/>
            <person name="Liolios K."/>
            <person name="Pagani I."/>
            <person name="Ivanova N."/>
            <person name="Mavromatis K."/>
            <person name="Mikhailova N."/>
            <person name="Pati A."/>
            <person name="Chen A."/>
            <person name="Palaniappan K."/>
            <person name="Land M."/>
            <person name="Hauser L."/>
            <person name="Chang Y.J."/>
            <person name="Jeffries C.D."/>
            <person name="Brambilla E.M."/>
            <person name="Rohde M."/>
            <person name="Spring S."/>
            <person name="Sikorski J."/>
            <person name="Goker M."/>
            <person name="Woyke T."/>
            <person name="Bristow J."/>
            <person name="Eisen J.A."/>
            <person name="Markowitz V."/>
            <person name="Hugenholtz P."/>
            <person name="Kyrpides N.C."/>
            <person name="Klenk H.P."/>
            <person name="Detter J.C."/>
        </authorList>
    </citation>
    <scope>NUCLEOTIDE SEQUENCE [LARGE SCALE GENOMIC DNA]</scope>
    <source>
        <strain evidence="9">ATCC BAA-921 / DSM 16994 / JCM 11577 / YK-1</strain>
    </source>
</reference>
<dbReference type="GO" id="GO:0005886">
    <property type="term" value="C:plasma membrane"/>
    <property type="evidence" value="ECO:0007669"/>
    <property type="project" value="TreeGrafter"/>
</dbReference>
<dbReference type="Gene3D" id="1.20.58.100">
    <property type="entry name" value="Fumarate reductase/succinate dehydrogenase flavoprotein-like, C-terminal domain"/>
    <property type="match status" value="1"/>
</dbReference>
<evidence type="ECO:0000256" key="3">
    <source>
        <dbReference type="ARBA" id="ARBA00023002"/>
    </source>
</evidence>
<dbReference type="KEGG" id="sku:Sulku_1007"/>
<keyword evidence="3" id="KW-0560">Oxidoreductase</keyword>
<evidence type="ECO:0000256" key="5">
    <source>
        <dbReference type="PIRSR" id="PIRSR630664-50"/>
    </source>
</evidence>
<dbReference type="InterPro" id="IPR003953">
    <property type="entry name" value="FAD-dep_OxRdtase_2_FAD-bd"/>
</dbReference>
<sequence length="554" mass="60716">MLYDVIVVGSGISGLYAALNARRAGLHVALVCKSNPLRSNSAVASGGINAVLKTTRNDSIREHIADTLNGADKLGRFSAASAMAAGAGEIIEELQSLGVKFDTDENGAIAQRPFGGTKAKRTCYIADRTGASITQTLLVQCRKEGVEIFQNHVMLSIATFDGKLSGITLLRRRDSNVIAFACKSLVLAGGGFAGIYRGHSTNSQESSGDILAIALRSKMRLVNMEFVQFHPTTLANSGTLISEAARGEGAYIVDENGVRFTDELQTRDKLSRDIVRHQLAGHTIYLDFRHLGEELIDKKLPSARKHALNGAGIDICSELLPITPSAHYTMGGIWSRNDTSTDIPNVFVCGECAYSGVHGANRLGGNSLLEAAYFGRLAGSEAATAAKKGVFHPIDYAIVAKELRYVESILEGENRFNINTMRRNLGNNLYNNAGVFRTHDSLANALEYVHYLMKMSSGLCCINKERNDNVELLSIIEFRNSLTVAEAMVMSALAREESRGSHYRNDFPEKDDKNYETNTIIRRLAKAFLRISFESHLSSDWWDRIRRLFHTQIG</sequence>
<accession>E4U2T5</accession>
<organism evidence="8 9">
    <name type="scientific">Sulfuricurvum kujiense (strain ATCC BAA-921 / DSM 16994 / JCM 11577 / YK-1)</name>
    <dbReference type="NCBI Taxonomy" id="709032"/>
    <lineage>
        <taxon>Bacteria</taxon>
        <taxon>Pseudomonadati</taxon>
        <taxon>Campylobacterota</taxon>
        <taxon>Epsilonproteobacteria</taxon>
        <taxon>Campylobacterales</taxon>
        <taxon>Sulfurimonadaceae</taxon>
        <taxon>Sulfuricurvum</taxon>
    </lineage>
</organism>
<evidence type="ECO:0000256" key="2">
    <source>
        <dbReference type="ARBA" id="ARBA00022630"/>
    </source>
</evidence>
<evidence type="ECO:0000256" key="1">
    <source>
        <dbReference type="ARBA" id="ARBA00001974"/>
    </source>
</evidence>
<dbReference type="SUPFAM" id="SSF51905">
    <property type="entry name" value="FAD/NAD(P)-binding domain"/>
    <property type="match status" value="1"/>
</dbReference>
<dbReference type="SUPFAM" id="SSF46977">
    <property type="entry name" value="Succinate dehydrogenase/fumarate reductase flavoprotein C-terminal domain"/>
    <property type="match status" value="1"/>
</dbReference>
<dbReference type="PIRSF" id="PIRSF000171">
    <property type="entry name" value="SDHA_APRA_LASPO"/>
    <property type="match status" value="1"/>
</dbReference>
<dbReference type="EMBL" id="CP002355">
    <property type="protein sequence ID" value="ADR33670.1"/>
    <property type="molecule type" value="Genomic_DNA"/>
</dbReference>
<dbReference type="GO" id="GO:0009061">
    <property type="term" value="P:anaerobic respiration"/>
    <property type="evidence" value="ECO:0007669"/>
    <property type="project" value="TreeGrafter"/>
</dbReference>
<name>E4U2T5_SULKY</name>
<evidence type="ECO:0000313" key="9">
    <source>
        <dbReference type="Proteomes" id="UP000008721"/>
    </source>
</evidence>
<dbReference type="PANTHER" id="PTHR11632">
    <property type="entry name" value="SUCCINATE DEHYDROGENASE 2 FLAVOPROTEIN SUBUNIT"/>
    <property type="match status" value="1"/>
</dbReference>
<dbReference type="SUPFAM" id="SSF56425">
    <property type="entry name" value="Succinate dehydrogenase/fumarate reductase flavoprotein, catalytic domain"/>
    <property type="match status" value="1"/>
</dbReference>
<dbReference type="InterPro" id="IPR037099">
    <property type="entry name" value="Fum_R/Succ_DH_flav-like_C_sf"/>
</dbReference>
<evidence type="ECO:0000256" key="4">
    <source>
        <dbReference type="PIRSR" id="PIRSR000171-1"/>
    </source>
</evidence>
<evidence type="ECO:0000259" key="6">
    <source>
        <dbReference type="Pfam" id="PF00890"/>
    </source>
</evidence>
<dbReference type="GO" id="GO:0009055">
    <property type="term" value="F:electron transfer activity"/>
    <property type="evidence" value="ECO:0007669"/>
    <property type="project" value="TreeGrafter"/>
</dbReference>
<dbReference type="InterPro" id="IPR027477">
    <property type="entry name" value="Succ_DH/fumarate_Rdtase_cat_sf"/>
</dbReference>
<feature type="domain" description="FAD-dependent oxidoreductase 2 FAD-binding" evidence="6">
    <location>
        <begin position="4"/>
        <end position="368"/>
    </location>
</feature>
<dbReference type="eggNOG" id="COG1053">
    <property type="taxonomic scope" value="Bacteria"/>
</dbReference>
<dbReference type="Gene3D" id="3.50.50.60">
    <property type="entry name" value="FAD/NAD(P)-binding domain"/>
    <property type="match status" value="1"/>
</dbReference>
<evidence type="ECO:0000259" key="7">
    <source>
        <dbReference type="Pfam" id="PF02910"/>
    </source>
</evidence>
<dbReference type="PRINTS" id="PR00411">
    <property type="entry name" value="PNDRDTASEI"/>
</dbReference>
<dbReference type="PRINTS" id="PR00368">
    <property type="entry name" value="FADPNR"/>
</dbReference>
<protein>
    <submittedName>
        <fullName evidence="8">Fumarate reductase/succinate dehydrogenase flavoprotein domain protein</fullName>
    </submittedName>
</protein>